<organism evidence="2 3">
    <name type="scientific">Streptomyces meridianus</name>
    <dbReference type="NCBI Taxonomy" id="2938945"/>
    <lineage>
        <taxon>Bacteria</taxon>
        <taxon>Bacillati</taxon>
        <taxon>Actinomycetota</taxon>
        <taxon>Actinomycetes</taxon>
        <taxon>Kitasatosporales</taxon>
        <taxon>Streptomycetaceae</taxon>
        <taxon>Streptomyces</taxon>
    </lineage>
</organism>
<sequence length="103" mass="11284">MISTVLGPGEAAVSRQAPRKGSRVLGMGVMLRSRACPCNCISRSEQLERLRHIRSLPAAREATLPTTRLQCYSAAGFTDDLRRTAADDATVRLVDVDRLYHGD</sequence>
<keyword evidence="3" id="KW-1185">Reference proteome</keyword>
<proteinExistence type="predicted"/>
<comment type="caution">
    <text evidence="2">The sequence shown here is derived from an EMBL/GenBank/DDBJ whole genome shotgun (WGS) entry which is preliminary data.</text>
</comment>
<dbReference type="Proteomes" id="UP001167160">
    <property type="component" value="Unassembled WGS sequence"/>
</dbReference>
<dbReference type="EMBL" id="JAMQGM010000014">
    <property type="protein sequence ID" value="MCM2576932.1"/>
    <property type="molecule type" value="Genomic_DNA"/>
</dbReference>
<reference evidence="2" key="1">
    <citation type="journal article" date="2023" name="Int. J. Syst. Evol. Microbiol.">
        <title>Streptomyces meridianus sp. nov. isolated from brackish water of the Tagus estuary in Alcochete, Portugal.</title>
        <authorList>
            <person name="Santos J.D.N."/>
            <person name="Klimek D."/>
            <person name="Calusinska M."/>
            <person name="Lobo Da Cunha A."/>
            <person name="Catita J."/>
            <person name="Goncalves H."/>
            <person name="Gonzalez I."/>
            <person name="Reyes F."/>
            <person name="Lage O.M."/>
        </authorList>
    </citation>
    <scope>NUCLEOTIDE SEQUENCE</scope>
    <source>
        <strain evidence="2">MTZ3.1</strain>
    </source>
</reference>
<evidence type="ECO:0000256" key="1">
    <source>
        <dbReference type="SAM" id="MobiDB-lite"/>
    </source>
</evidence>
<evidence type="ECO:0000313" key="3">
    <source>
        <dbReference type="Proteomes" id="UP001167160"/>
    </source>
</evidence>
<accession>A0ABT0X5J5</accession>
<protein>
    <submittedName>
        <fullName evidence="2">Uncharacterized protein</fullName>
    </submittedName>
</protein>
<gene>
    <name evidence="2" type="ORF">M1E25_06115</name>
</gene>
<evidence type="ECO:0000313" key="2">
    <source>
        <dbReference type="EMBL" id="MCM2576932.1"/>
    </source>
</evidence>
<feature type="region of interest" description="Disordered" evidence="1">
    <location>
        <begin position="1"/>
        <end position="20"/>
    </location>
</feature>
<dbReference type="RefSeq" id="WP_251411078.1">
    <property type="nucleotide sequence ID" value="NZ_JAMQGM010000014.1"/>
</dbReference>
<name>A0ABT0X5J5_9ACTN</name>